<dbReference type="AlphaFoldDB" id="A0A9Q8T1N2"/>
<evidence type="ECO:0000256" key="2">
    <source>
        <dbReference type="SAM" id="Phobius"/>
    </source>
</evidence>
<name>A0A9Q8T1N2_9PEZI</name>
<keyword evidence="2" id="KW-0812">Transmembrane</keyword>
<feature type="transmembrane region" description="Helical" evidence="2">
    <location>
        <begin position="51"/>
        <end position="72"/>
    </location>
</feature>
<proteinExistence type="predicted"/>
<evidence type="ECO:0000256" key="1">
    <source>
        <dbReference type="SAM" id="MobiDB-lite"/>
    </source>
</evidence>
<sequence>MRTEEEDWEMTDEDEEERWDDQRGVGMVYIVIVQSMKMVSGLCDRGRQLGAIGWIMATLLAVLANITVSGYVKANNNNNNRQGGTPSRGGIPPSKREHRAIARLPVATPYRADKDDDTARHDSREQRG</sequence>
<keyword evidence="2" id="KW-0472">Membrane</keyword>
<keyword evidence="2" id="KW-1133">Transmembrane helix</keyword>
<dbReference type="EMBL" id="CP019479">
    <property type="protein sequence ID" value="UQC87583.1"/>
    <property type="molecule type" value="Genomic_DNA"/>
</dbReference>
<dbReference type="KEGG" id="clup:CLUP02_13100"/>
<reference evidence="3" key="1">
    <citation type="journal article" date="2021" name="Mol. Plant Microbe Interact.">
        <title>Complete Genome Sequence of the Plant-Pathogenic Fungus Colletotrichum lupini.</title>
        <authorList>
            <person name="Baroncelli R."/>
            <person name="Pensec F."/>
            <person name="Da Lio D."/>
            <person name="Boufleur T."/>
            <person name="Vicente I."/>
            <person name="Sarrocco S."/>
            <person name="Picot A."/>
            <person name="Baraldi E."/>
            <person name="Sukno S."/>
            <person name="Thon M."/>
            <person name="Le Floch G."/>
        </authorList>
    </citation>
    <scope>NUCLEOTIDE SEQUENCE</scope>
    <source>
        <strain evidence="3">IMI 504893</strain>
    </source>
</reference>
<dbReference type="RefSeq" id="XP_049149192.1">
    <property type="nucleotide sequence ID" value="XM_049292046.1"/>
</dbReference>
<accession>A0A9Q8T1N2</accession>
<protein>
    <submittedName>
        <fullName evidence="3">Uncharacterized protein</fullName>
    </submittedName>
</protein>
<gene>
    <name evidence="3" type="ORF">CLUP02_13100</name>
</gene>
<keyword evidence="4" id="KW-1185">Reference proteome</keyword>
<organism evidence="3 4">
    <name type="scientific">Colletotrichum lupini</name>
    <dbReference type="NCBI Taxonomy" id="145971"/>
    <lineage>
        <taxon>Eukaryota</taxon>
        <taxon>Fungi</taxon>
        <taxon>Dikarya</taxon>
        <taxon>Ascomycota</taxon>
        <taxon>Pezizomycotina</taxon>
        <taxon>Sordariomycetes</taxon>
        <taxon>Hypocreomycetidae</taxon>
        <taxon>Glomerellales</taxon>
        <taxon>Glomerellaceae</taxon>
        <taxon>Colletotrichum</taxon>
        <taxon>Colletotrichum acutatum species complex</taxon>
    </lineage>
</organism>
<evidence type="ECO:0000313" key="3">
    <source>
        <dbReference type="EMBL" id="UQC87583.1"/>
    </source>
</evidence>
<feature type="compositionally biased region" description="Basic and acidic residues" evidence="1">
    <location>
        <begin position="111"/>
        <end position="128"/>
    </location>
</feature>
<dbReference type="Proteomes" id="UP000830671">
    <property type="component" value="Chromosome 7"/>
</dbReference>
<dbReference type="GeneID" id="73347056"/>
<feature type="region of interest" description="Disordered" evidence="1">
    <location>
        <begin position="73"/>
        <end position="128"/>
    </location>
</feature>
<evidence type="ECO:0000313" key="4">
    <source>
        <dbReference type="Proteomes" id="UP000830671"/>
    </source>
</evidence>